<comment type="subcellular location">
    <subcellularLocation>
        <location evidence="1">Membrane</location>
        <topology evidence="1">Multi-pass membrane protein</topology>
    </subcellularLocation>
</comment>
<feature type="transmembrane region" description="Helical" evidence="6">
    <location>
        <begin position="320"/>
        <end position="342"/>
    </location>
</feature>
<keyword evidence="3 6" id="KW-1133">Transmembrane helix</keyword>
<sequence>MLVKVTDSAHTMEHAKALDKNVIDASDEPCNQLDMKKLLLIAHVFGVHPFKGTSKHNTTNCCEKGSWHCQISVFGTILAGINLLAVINHFQFEILSYLTNISSGIFSDASTESILQIIIFLVTLLTLLLCFSNVNNSHRLLHYVNTLQIHKTSHRHFLMFWKYLVTIIFLVSYVIKIAGQFMLSFVLYDYSDDTTDVRGFNKVLQYIDKIYYNLVEFPICQIPLLYLSIMAMAIGMAFKENSQRFDAVKPMTRHSLHLFHEQLNKLSVIINQFDKNFNKLLLLTVISSLIQIIFRAYLFITNVVKPPKSDQQRIALFLDSLNMLIANFTWTFVVVLGTCVYVNEISRSGIFRISSELVDEDLKHLKDQVYQKLTDYSWGFSIGHFVRIERPLILTMISLIFTIVVIWIQFSMSASQAPTPPTTMIAPFKPF</sequence>
<dbReference type="GO" id="GO:0030425">
    <property type="term" value="C:dendrite"/>
    <property type="evidence" value="ECO:0007669"/>
    <property type="project" value="TreeGrafter"/>
</dbReference>
<feature type="transmembrane region" description="Helical" evidence="6">
    <location>
        <begin position="280"/>
        <end position="300"/>
    </location>
</feature>
<reference evidence="7" key="1">
    <citation type="submission" date="2023-06" db="EMBL/GenBank/DDBJ databases">
        <title>Genomic analysis of the entomopathogenic nematode Steinernema hermaphroditum.</title>
        <authorList>
            <person name="Schwarz E.M."/>
            <person name="Heppert J.K."/>
            <person name="Baniya A."/>
            <person name="Schwartz H.T."/>
            <person name="Tan C.-H."/>
            <person name="Antoshechkin I."/>
            <person name="Sternberg P.W."/>
            <person name="Goodrich-Blair H."/>
            <person name="Dillman A.R."/>
        </authorList>
    </citation>
    <scope>NUCLEOTIDE SEQUENCE</scope>
    <source>
        <strain evidence="7">PS9179</strain>
        <tissue evidence="7">Whole animal</tissue>
    </source>
</reference>
<dbReference type="EMBL" id="JAUCMV010000003">
    <property type="protein sequence ID" value="KAK0412566.1"/>
    <property type="molecule type" value="Genomic_DNA"/>
</dbReference>
<keyword evidence="5" id="KW-0675">Receptor</keyword>
<gene>
    <name evidence="7" type="ORF">QR680_006288</name>
</gene>
<feature type="transmembrane region" description="Helical" evidence="6">
    <location>
        <begin position="392"/>
        <end position="410"/>
    </location>
</feature>
<evidence type="ECO:0000256" key="1">
    <source>
        <dbReference type="ARBA" id="ARBA00004141"/>
    </source>
</evidence>
<comment type="caution">
    <text evidence="7">The sequence shown here is derived from an EMBL/GenBank/DDBJ whole genome shotgun (WGS) entry which is preliminary data.</text>
</comment>
<keyword evidence="4 6" id="KW-0472">Membrane</keyword>
<feature type="transmembrane region" description="Helical" evidence="6">
    <location>
        <begin position="210"/>
        <end position="234"/>
    </location>
</feature>
<evidence type="ECO:0000256" key="2">
    <source>
        <dbReference type="ARBA" id="ARBA00022692"/>
    </source>
</evidence>
<dbReference type="GO" id="GO:0030424">
    <property type="term" value="C:axon"/>
    <property type="evidence" value="ECO:0007669"/>
    <property type="project" value="TreeGrafter"/>
</dbReference>
<keyword evidence="2 6" id="KW-0812">Transmembrane</keyword>
<evidence type="ECO:0008006" key="9">
    <source>
        <dbReference type="Google" id="ProtNLM"/>
    </source>
</evidence>
<evidence type="ECO:0000313" key="8">
    <source>
        <dbReference type="Proteomes" id="UP001175271"/>
    </source>
</evidence>
<feature type="transmembrane region" description="Helical" evidence="6">
    <location>
        <begin position="73"/>
        <end position="94"/>
    </location>
</feature>
<dbReference type="GO" id="GO:0050909">
    <property type="term" value="P:sensory perception of taste"/>
    <property type="evidence" value="ECO:0007669"/>
    <property type="project" value="InterPro"/>
</dbReference>
<accession>A0AA39HV09</accession>
<dbReference type="Pfam" id="PF08395">
    <property type="entry name" value="7tm_7"/>
    <property type="match status" value="1"/>
</dbReference>
<organism evidence="7 8">
    <name type="scientific">Steinernema hermaphroditum</name>
    <dbReference type="NCBI Taxonomy" id="289476"/>
    <lineage>
        <taxon>Eukaryota</taxon>
        <taxon>Metazoa</taxon>
        <taxon>Ecdysozoa</taxon>
        <taxon>Nematoda</taxon>
        <taxon>Chromadorea</taxon>
        <taxon>Rhabditida</taxon>
        <taxon>Tylenchina</taxon>
        <taxon>Panagrolaimomorpha</taxon>
        <taxon>Strongyloidoidea</taxon>
        <taxon>Steinernematidae</taxon>
        <taxon>Steinernema</taxon>
    </lineage>
</organism>
<evidence type="ECO:0000313" key="7">
    <source>
        <dbReference type="EMBL" id="KAK0412566.1"/>
    </source>
</evidence>
<dbReference type="GO" id="GO:0043025">
    <property type="term" value="C:neuronal cell body"/>
    <property type="evidence" value="ECO:0007669"/>
    <property type="project" value="TreeGrafter"/>
</dbReference>
<name>A0AA39HV09_9BILA</name>
<keyword evidence="8" id="KW-1185">Reference proteome</keyword>
<protein>
    <recommendedName>
        <fullName evidence="9">Gustatory receptor</fullName>
    </recommendedName>
</protein>
<evidence type="ECO:0000256" key="3">
    <source>
        <dbReference type="ARBA" id="ARBA00022989"/>
    </source>
</evidence>
<evidence type="ECO:0000256" key="5">
    <source>
        <dbReference type="ARBA" id="ARBA00023170"/>
    </source>
</evidence>
<dbReference type="AlphaFoldDB" id="A0AA39HV09"/>
<dbReference type="Proteomes" id="UP001175271">
    <property type="component" value="Unassembled WGS sequence"/>
</dbReference>
<dbReference type="GO" id="GO:0008049">
    <property type="term" value="P:male courtship behavior"/>
    <property type="evidence" value="ECO:0007669"/>
    <property type="project" value="TreeGrafter"/>
</dbReference>
<dbReference type="PANTHER" id="PTHR21143">
    <property type="entry name" value="INVERTEBRATE GUSTATORY RECEPTOR"/>
    <property type="match status" value="1"/>
</dbReference>
<dbReference type="PANTHER" id="PTHR21143:SF104">
    <property type="entry name" value="GUSTATORY RECEPTOR 8A-RELATED"/>
    <property type="match status" value="1"/>
</dbReference>
<dbReference type="GO" id="GO:0007635">
    <property type="term" value="P:chemosensory behavior"/>
    <property type="evidence" value="ECO:0007669"/>
    <property type="project" value="TreeGrafter"/>
</dbReference>
<feature type="transmembrane region" description="Helical" evidence="6">
    <location>
        <begin position="163"/>
        <end position="190"/>
    </location>
</feature>
<dbReference type="GO" id="GO:0016020">
    <property type="term" value="C:membrane"/>
    <property type="evidence" value="ECO:0007669"/>
    <property type="project" value="UniProtKB-SubCell"/>
</dbReference>
<evidence type="ECO:0000256" key="6">
    <source>
        <dbReference type="SAM" id="Phobius"/>
    </source>
</evidence>
<proteinExistence type="predicted"/>
<feature type="transmembrane region" description="Helical" evidence="6">
    <location>
        <begin position="114"/>
        <end position="134"/>
    </location>
</feature>
<evidence type="ECO:0000256" key="4">
    <source>
        <dbReference type="ARBA" id="ARBA00023136"/>
    </source>
</evidence>
<dbReference type="InterPro" id="IPR013604">
    <property type="entry name" value="7TM_chemorcpt"/>
</dbReference>